<keyword evidence="2" id="KW-1185">Reference proteome</keyword>
<reference evidence="1" key="2">
    <citation type="submission" date="2022-01" db="EMBL/GenBank/DDBJ databases">
        <authorList>
            <person name="Yamashiro T."/>
            <person name="Shiraishi A."/>
            <person name="Satake H."/>
            <person name="Nakayama K."/>
        </authorList>
    </citation>
    <scope>NUCLEOTIDE SEQUENCE</scope>
</reference>
<sequence>MSGFTDLIVGLFQLIVGLFKSNEDLGIEASYSRLRTPAFEDLGDSFMVDLSSYMEESVESERTTRGCLDVASEQEVIA</sequence>
<accession>A0ABQ5FLM0</accession>
<gene>
    <name evidence="1" type="ORF">Tco_1015730</name>
</gene>
<reference evidence="1" key="1">
    <citation type="journal article" date="2022" name="Int. J. Mol. Sci.">
        <title>Draft Genome of Tanacetum Coccineum: Genomic Comparison of Closely Related Tanacetum-Family Plants.</title>
        <authorList>
            <person name="Yamashiro T."/>
            <person name="Shiraishi A."/>
            <person name="Nakayama K."/>
            <person name="Satake H."/>
        </authorList>
    </citation>
    <scope>NUCLEOTIDE SEQUENCE</scope>
</reference>
<evidence type="ECO:0000313" key="1">
    <source>
        <dbReference type="EMBL" id="GJT64250.1"/>
    </source>
</evidence>
<protein>
    <submittedName>
        <fullName evidence="1">Uncharacterized protein</fullName>
    </submittedName>
</protein>
<dbReference type="EMBL" id="BQNB010017527">
    <property type="protein sequence ID" value="GJT64250.1"/>
    <property type="molecule type" value="Genomic_DNA"/>
</dbReference>
<comment type="caution">
    <text evidence="1">The sequence shown here is derived from an EMBL/GenBank/DDBJ whole genome shotgun (WGS) entry which is preliminary data.</text>
</comment>
<proteinExistence type="predicted"/>
<dbReference type="Proteomes" id="UP001151760">
    <property type="component" value="Unassembled WGS sequence"/>
</dbReference>
<organism evidence="1 2">
    <name type="scientific">Tanacetum coccineum</name>
    <dbReference type="NCBI Taxonomy" id="301880"/>
    <lineage>
        <taxon>Eukaryota</taxon>
        <taxon>Viridiplantae</taxon>
        <taxon>Streptophyta</taxon>
        <taxon>Embryophyta</taxon>
        <taxon>Tracheophyta</taxon>
        <taxon>Spermatophyta</taxon>
        <taxon>Magnoliopsida</taxon>
        <taxon>eudicotyledons</taxon>
        <taxon>Gunneridae</taxon>
        <taxon>Pentapetalae</taxon>
        <taxon>asterids</taxon>
        <taxon>campanulids</taxon>
        <taxon>Asterales</taxon>
        <taxon>Asteraceae</taxon>
        <taxon>Asteroideae</taxon>
        <taxon>Anthemideae</taxon>
        <taxon>Anthemidinae</taxon>
        <taxon>Tanacetum</taxon>
    </lineage>
</organism>
<name>A0ABQ5FLM0_9ASTR</name>
<evidence type="ECO:0000313" key="2">
    <source>
        <dbReference type="Proteomes" id="UP001151760"/>
    </source>
</evidence>